<proteinExistence type="predicted"/>
<organism evidence="3 4">
    <name type="scientific">Chloropicon primus</name>
    <dbReference type="NCBI Taxonomy" id="1764295"/>
    <lineage>
        <taxon>Eukaryota</taxon>
        <taxon>Viridiplantae</taxon>
        <taxon>Chlorophyta</taxon>
        <taxon>Chloropicophyceae</taxon>
        <taxon>Chloropicales</taxon>
        <taxon>Chloropicaceae</taxon>
        <taxon>Chloropicon</taxon>
    </lineage>
</organism>
<keyword evidence="4" id="KW-1185">Reference proteome</keyword>
<feature type="domain" description="Thioredoxin" evidence="2">
    <location>
        <begin position="124"/>
        <end position="190"/>
    </location>
</feature>
<dbReference type="STRING" id="1764295.A0A5B8MDX4"/>
<dbReference type="AlphaFoldDB" id="A0A5B8MDX4"/>
<dbReference type="Pfam" id="PF00085">
    <property type="entry name" value="Thioredoxin"/>
    <property type="match status" value="1"/>
</dbReference>
<name>A0A5B8MDX4_9CHLO</name>
<evidence type="ECO:0000259" key="2">
    <source>
        <dbReference type="Pfam" id="PF00085"/>
    </source>
</evidence>
<sequence>MMPCGAAAHQRMRRGTTTACQAQKRPALPSKRSLASELVEDILAPSSSEPRALSYKIEKGGQVQSSHPDALKRRQRAERRKERRRLIYDAGVQWWQVVRECSPNIVVAECSDEFYHSLRLARAARRDVIVMYFSPKCSACKEEAVHCAQIASENPDKDFIRVHHDKCKGVSDSHDITKLPWVQYYKHGSSKPIKEDLRLTSFDTLLQIPKGLEASSQTYCVASDAVIEEIKSFHTLLEAINL</sequence>
<dbReference type="InterPro" id="IPR036249">
    <property type="entry name" value="Thioredoxin-like_sf"/>
</dbReference>
<dbReference type="SUPFAM" id="SSF52833">
    <property type="entry name" value="Thioredoxin-like"/>
    <property type="match status" value="1"/>
</dbReference>
<dbReference type="Proteomes" id="UP000316726">
    <property type="component" value="Chromosome 2"/>
</dbReference>
<dbReference type="InterPro" id="IPR013766">
    <property type="entry name" value="Thioredoxin_domain"/>
</dbReference>
<accession>A0A5B8MDX4</accession>
<reference evidence="3 4" key="1">
    <citation type="submission" date="2018-07" db="EMBL/GenBank/DDBJ databases">
        <title>The complete nuclear genome of the prasinophyte Chloropicon primus (CCMP1205).</title>
        <authorList>
            <person name="Pombert J.-F."/>
            <person name="Otis C."/>
            <person name="Turmel M."/>
            <person name="Lemieux C."/>
        </authorList>
    </citation>
    <scope>NUCLEOTIDE SEQUENCE [LARGE SCALE GENOMIC DNA]</scope>
    <source>
        <strain evidence="3 4">CCMP1205</strain>
    </source>
</reference>
<evidence type="ECO:0000256" key="1">
    <source>
        <dbReference type="SAM" id="MobiDB-lite"/>
    </source>
</evidence>
<evidence type="ECO:0000313" key="3">
    <source>
        <dbReference type="EMBL" id="QDZ18633.1"/>
    </source>
</evidence>
<evidence type="ECO:0000313" key="4">
    <source>
        <dbReference type="Proteomes" id="UP000316726"/>
    </source>
</evidence>
<dbReference type="Gene3D" id="3.40.30.10">
    <property type="entry name" value="Glutaredoxin"/>
    <property type="match status" value="1"/>
</dbReference>
<feature type="region of interest" description="Disordered" evidence="1">
    <location>
        <begin position="1"/>
        <end position="33"/>
    </location>
</feature>
<feature type="region of interest" description="Disordered" evidence="1">
    <location>
        <begin position="57"/>
        <end position="78"/>
    </location>
</feature>
<dbReference type="EMBL" id="CP031035">
    <property type="protein sequence ID" value="QDZ18633.1"/>
    <property type="molecule type" value="Genomic_DNA"/>
</dbReference>
<gene>
    <name evidence="3" type="ORF">A3770_02p11510</name>
</gene>
<protein>
    <recommendedName>
        <fullName evidence="2">Thioredoxin domain-containing protein</fullName>
    </recommendedName>
</protein>